<dbReference type="Proteomes" id="UP000199321">
    <property type="component" value="Unassembled WGS sequence"/>
</dbReference>
<dbReference type="AlphaFoldDB" id="A0A1G7GLI1"/>
<dbReference type="OrthoDB" id="1081439at2"/>
<reference evidence="4 5" key="1">
    <citation type="submission" date="2016-10" db="EMBL/GenBank/DDBJ databases">
        <authorList>
            <person name="de Groot N.N."/>
        </authorList>
    </citation>
    <scope>NUCLEOTIDE SEQUENCE [LARGE SCALE GENOMIC DNA]</scope>
    <source>
        <strain evidence="4 5">DSM 16195</strain>
    </source>
</reference>
<gene>
    <name evidence="4" type="ORF">SAMN05421855_103212</name>
</gene>
<dbReference type="NCBIfam" id="TIGR04183">
    <property type="entry name" value="Por_Secre_tail"/>
    <property type="match status" value="1"/>
</dbReference>
<evidence type="ECO:0000256" key="2">
    <source>
        <dbReference type="SAM" id="SignalP"/>
    </source>
</evidence>
<sequence length="313" mass="32350">MKKITVIFLFAFGTTFAQQAESFSEVLSNSSTTVQTTSNQEAVVISGGDGAESIIDTYTTLNGFSDAVGDNCSDTTLTSEDFAGGPSGITECGIVISNAGDGCYAAGELELGFDVMASNSTNVISIPGGAIGNVDPLVGANTFTEYTIINFAPDVYAVGMDLWENSDPSVDIRVFGTGGALIDVLTIAVPVGVQTFFGVIADEPITKMEIEGINGSGELFGNFLFGADCGVAGVNDTLLSQVSVYPNPASDVLNVRVPATVEVKNAVLYDVLGKDTGARLVNGSLDIADLARGVYILNINTTAGSLTEKVVKN</sequence>
<evidence type="ECO:0000259" key="3">
    <source>
        <dbReference type="Pfam" id="PF18962"/>
    </source>
</evidence>
<accession>A0A1G7GLI1</accession>
<proteinExistence type="predicted"/>
<dbReference type="RefSeq" id="WP_093144288.1">
    <property type="nucleotide sequence ID" value="NZ_BMWO01000003.1"/>
</dbReference>
<dbReference type="STRING" id="227084.SAMN05421855_103212"/>
<name>A0A1G7GLI1_9FLAO</name>
<dbReference type="Pfam" id="PF18962">
    <property type="entry name" value="Por_Secre_tail"/>
    <property type="match status" value="1"/>
</dbReference>
<dbReference type="InterPro" id="IPR026444">
    <property type="entry name" value="Secre_tail"/>
</dbReference>
<evidence type="ECO:0000313" key="5">
    <source>
        <dbReference type="Proteomes" id="UP000199321"/>
    </source>
</evidence>
<keyword evidence="1 2" id="KW-0732">Signal</keyword>
<feature type="signal peptide" evidence="2">
    <location>
        <begin position="1"/>
        <end position="19"/>
    </location>
</feature>
<feature type="chain" id="PRO_5011718286" evidence="2">
    <location>
        <begin position="20"/>
        <end position="313"/>
    </location>
</feature>
<protein>
    <submittedName>
        <fullName evidence="4">Por secretion system C-terminal sorting domain-containing protein</fullName>
    </submittedName>
</protein>
<evidence type="ECO:0000313" key="4">
    <source>
        <dbReference type="EMBL" id="SDE88982.1"/>
    </source>
</evidence>
<organism evidence="4 5">
    <name type="scientific">Ulvibacter litoralis</name>
    <dbReference type="NCBI Taxonomy" id="227084"/>
    <lineage>
        <taxon>Bacteria</taxon>
        <taxon>Pseudomonadati</taxon>
        <taxon>Bacteroidota</taxon>
        <taxon>Flavobacteriia</taxon>
        <taxon>Flavobacteriales</taxon>
        <taxon>Flavobacteriaceae</taxon>
        <taxon>Ulvibacter</taxon>
    </lineage>
</organism>
<evidence type="ECO:0000256" key="1">
    <source>
        <dbReference type="ARBA" id="ARBA00022729"/>
    </source>
</evidence>
<dbReference type="EMBL" id="FNBA01000003">
    <property type="protein sequence ID" value="SDE88982.1"/>
    <property type="molecule type" value="Genomic_DNA"/>
</dbReference>
<keyword evidence="5" id="KW-1185">Reference proteome</keyword>
<feature type="domain" description="Secretion system C-terminal sorting" evidence="3">
    <location>
        <begin position="244"/>
        <end position="311"/>
    </location>
</feature>